<evidence type="ECO:0000313" key="4">
    <source>
        <dbReference type="EMBL" id="AFC33951.1"/>
    </source>
</evidence>
<protein>
    <recommendedName>
        <fullName evidence="1 2">Futalosine hydrolase</fullName>
        <shortName evidence="1">FL hydrolase</shortName>
        <ecNumber evidence="1 2">3.2.2.26</ecNumber>
    </recommendedName>
    <alternativeName>
        <fullName evidence="1">Futalosine nucleosidase</fullName>
    </alternativeName>
    <alternativeName>
        <fullName evidence="1">Menaquinone biosynthetic enzyme MqnB</fullName>
    </alternativeName>
</protein>
<dbReference type="GO" id="GO:0009234">
    <property type="term" value="P:menaquinone biosynthetic process"/>
    <property type="evidence" value="ECO:0007669"/>
    <property type="project" value="UniProtKB-UniRule"/>
</dbReference>
<dbReference type="EMBL" id="CP003235">
    <property type="protein sequence ID" value="AFC33951.1"/>
    <property type="molecule type" value="Genomic_DNA"/>
</dbReference>
<accession>H6NGP8</accession>
<proteinExistence type="inferred from homology"/>
<dbReference type="GO" id="GO:0008782">
    <property type="term" value="F:adenosylhomocysteine nucleosidase activity"/>
    <property type="evidence" value="ECO:0007669"/>
    <property type="project" value="TreeGrafter"/>
</dbReference>
<dbReference type="InterPro" id="IPR035994">
    <property type="entry name" value="Nucleoside_phosphorylase_sf"/>
</dbReference>
<dbReference type="GO" id="GO:0008930">
    <property type="term" value="F:methylthioadenosine nucleosidase activity"/>
    <property type="evidence" value="ECO:0007669"/>
    <property type="project" value="TreeGrafter"/>
</dbReference>
<dbReference type="KEGG" id="pmq:PM3016_7383"/>
<dbReference type="Gene3D" id="3.40.50.1580">
    <property type="entry name" value="Nucleoside phosphorylase domain"/>
    <property type="match status" value="1"/>
</dbReference>
<dbReference type="Pfam" id="PF01048">
    <property type="entry name" value="PNP_UDP_1"/>
    <property type="match status" value="1"/>
</dbReference>
<dbReference type="UniPathway" id="UPA00079"/>
<comment type="similarity">
    <text evidence="1">Belongs to the PNP/UDP phosphorylase family. Futalosine hydrolase subfamily.</text>
</comment>
<gene>
    <name evidence="1" type="primary">mqnB</name>
    <name evidence="4" type="ORF">PM3016_7383</name>
</gene>
<dbReference type="SUPFAM" id="SSF53167">
    <property type="entry name" value="Purine and uridine phosphorylases"/>
    <property type="match status" value="1"/>
</dbReference>
<feature type="domain" description="Nucleoside phosphorylase" evidence="3">
    <location>
        <begin position="43"/>
        <end position="219"/>
    </location>
</feature>
<evidence type="ECO:0000256" key="2">
    <source>
        <dbReference type="NCBIfam" id="TIGR03664"/>
    </source>
</evidence>
<keyword evidence="1" id="KW-0378">Hydrolase</keyword>
<dbReference type="GO" id="GO:0009116">
    <property type="term" value="P:nucleoside metabolic process"/>
    <property type="evidence" value="ECO:0007669"/>
    <property type="project" value="InterPro"/>
</dbReference>
<dbReference type="PANTHER" id="PTHR46832:SF2">
    <property type="entry name" value="FUTALOSINE HYDROLASE"/>
    <property type="match status" value="1"/>
</dbReference>
<evidence type="ECO:0000256" key="1">
    <source>
        <dbReference type="HAMAP-Rule" id="MF_00991"/>
    </source>
</evidence>
<dbReference type="STRING" id="1116391.PM3016_7383"/>
<dbReference type="CDD" id="cd17766">
    <property type="entry name" value="futalosine_nucleosidase_MqnB"/>
    <property type="match status" value="1"/>
</dbReference>
<dbReference type="GO" id="GO:0005829">
    <property type="term" value="C:cytosol"/>
    <property type="evidence" value="ECO:0007669"/>
    <property type="project" value="TreeGrafter"/>
</dbReference>
<dbReference type="NCBIfam" id="TIGR03664">
    <property type="entry name" value="fut_nucase"/>
    <property type="match status" value="1"/>
</dbReference>
<comment type="pathway">
    <text evidence="1">Quinol/quinone metabolism; menaquinone biosynthesis.</text>
</comment>
<dbReference type="Proteomes" id="UP000007523">
    <property type="component" value="Chromosome"/>
</dbReference>
<dbReference type="InterPro" id="IPR019963">
    <property type="entry name" value="FL_hydrolase_MqnB"/>
</dbReference>
<comment type="function">
    <text evidence="1">Catalyzes the hydrolysis of futalosine (FL) to dehypoxanthine futalosine (DHFL) and hypoxanthine, a step in the biosynthesis of menaquinone (MK, vitamin K2).</text>
</comment>
<sequence length="226" mass="22096">MNSSTSGVHSAGQDGRVLIITAVDAEREAVLRGLGRSARFEVIAAGVGPAAAAAGTAAALAAGNYRLVVSAGIGGGFPGRAAVGSIVAATAIVAADLGAETPEGFRSVDELGFGSSRLAVDSARTARFAEALAAAGLPGASGPVLTVSTVTGSAATAEALAVRVPGAAAEAMEGFGVATAAAQYGLPVMEVRAISNAVGPRDRAAWRIPEALKALEAASTLFLEVL</sequence>
<organism evidence="4 5">
    <name type="scientific">Paenibacillus mucilaginosus 3016</name>
    <dbReference type="NCBI Taxonomy" id="1116391"/>
    <lineage>
        <taxon>Bacteria</taxon>
        <taxon>Bacillati</taxon>
        <taxon>Bacillota</taxon>
        <taxon>Bacilli</taxon>
        <taxon>Bacillales</taxon>
        <taxon>Paenibacillaceae</taxon>
        <taxon>Paenibacillus</taxon>
    </lineage>
</organism>
<dbReference type="HAMAP" id="MF_00991">
    <property type="entry name" value="MqnB"/>
    <property type="match status" value="1"/>
</dbReference>
<dbReference type="GO" id="GO:0019284">
    <property type="term" value="P:L-methionine salvage from S-adenosylmethionine"/>
    <property type="evidence" value="ECO:0007669"/>
    <property type="project" value="TreeGrafter"/>
</dbReference>
<dbReference type="HOGENOM" id="CLU_031248_3_0_9"/>
<dbReference type="AlphaFoldDB" id="H6NGP8"/>
<evidence type="ECO:0000313" key="5">
    <source>
        <dbReference type="Proteomes" id="UP000007523"/>
    </source>
</evidence>
<comment type="catalytic activity">
    <reaction evidence="1">
        <text>futalosine + H2O = dehypoxanthine futalosine + hypoxanthine</text>
        <dbReference type="Rhea" id="RHEA:25904"/>
        <dbReference type="ChEBI" id="CHEBI:15377"/>
        <dbReference type="ChEBI" id="CHEBI:17368"/>
        <dbReference type="ChEBI" id="CHEBI:58863"/>
        <dbReference type="ChEBI" id="CHEBI:58864"/>
        <dbReference type="EC" id="3.2.2.26"/>
    </reaction>
</comment>
<keyword evidence="1" id="KW-0474">Menaquinone biosynthesis</keyword>
<dbReference type="InterPro" id="IPR000845">
    <property type="entry name" value="Nucleoside_phosphorylase_d"/>
</dbReference>
<dbReference type="EC" id="3.2.2.26" evidence="1 2"/>
<reference evidence="4 5" key="1">
    <citation type="journal article" date="2012" name="J. Bacteriol.">
        <title>Complete Genome Sequence of Paenibacillus mucilaginosus 3016, a Bacterium Functional as Microbial Fertilizer.</title>
        <authorList>
            <person name="Ma M."/>
            <person name="Wang Z."/>
            <person name="Li L."/>
            <person name="Jiang X."/>
            <person name="Guan D."/>
            <person name="Cao F."/>
            <person name="Chen H."/>
            <person name="Wang X."/>
            <person name="Shen D."/>
            <person name="Du B."/>
            <person name="Li J."/>
        </authorList>
    </citation>
    <scope>NUCLEOTIDE SEQUENCE [LARGE SCALE GENOMIC DNA]</scope>
    <source>
        <strain evidence="4 5">3016</strain>
    </source>
</reference>
<dbReference type="PANTHER" id="PTHR46832">
    <property type="entry name" value="5'-METHYLTHIOADENOSINE/S-ADENOSYLHOMOCYSTEINE NUCLEOSIDASE"/>
    <property type="match status" value="1"/>
</dbReference>
<name>H6NGP8_9BACL</name>
<dbReference type="RefSeq" id="WP_014372732.1">
    <property type="nucleotide sequence ID" value="NC_016935.1"/>
</dbReference>
<dbReference type="NCBIfam" id="NF006087">
    <property type="entry name" value="PRK08236.1"/>
    <property type="match status" value="1"/>
</dbReference>
<evidence type="ECO:0000259" key="3">
    <source>
        <dbReference type="Pfam" id="PF01048"/>
    </source>
</evidence>
<keyword evidence="5" id="KW-1185">Reference proteome</keyword>